<dbReference type="InterPro" id="IPR044051">
    <property type="entry name" value="Prophage_tail_N"/>
</dbReference>
<organism evidence="3 4">
    <name type="scientific">Lysinibacillus capsici</name>
    <dbReference type="NCBI Taxonomy" id="2115968"/>
    <lineage>
        <taxon>Bacteria</taxon>
        <taxon>Bacillati</taxon>
        <taxon>Bacillota</taxon>
        <taxon>Bacilli</taxon>
        <taxon>Bacillales</taxon>
        <taxon>Bacillaceae</taxon>
        <taxon>Lysinibacillus</taxon>
    </lineage>
</organism>
<name>A0A2X1BUC6_9BACI</name>
<dbReference type="InterPro" id="IPR010572">
    <property type="entry name" value="Tail_dom"/>
</dbReference>
<dbReference type="Proteomes" id="UP000251431">
    <property type="component" value="Unassembled WGS sequence"/>
</dbReference>
<accession>A0A2X1BUC6</accession>
<dbReference type="AlphaFoldDB" id="A0A2X1BUC6"/>
<dbReference type="Pfam" id="PF18994">
    <property type="entry name" value="Prophage_tailD1"/>
    <property type="match status" value="1"/>
</dbReference>
<dbReference type="EMBL" id="UAQE01000004">
    <property type="protein sequence ID" value="SPU38236.1"/>
    <property type="molecule type" value="Genomic_DNA"/>
</dbReference>
<evidence type="ECO:0000313" key="3">
    <source>
        <dbReference type="EMBL" id="SPU38236.1"/>
    </source>
</evidence>
<feature type="domain" description="Prophage endopeptidase tail N-terminal" evidence="2">
    <location>
        <begin position="4"/>
        <end position="82"/>
    </location>
</feature>
<evidence type="ECO:0000313" key="4">
    <source>
        <dbReference type="Proteomes" id="UP000251431"/>
    </source>
</evidence>
<evidence type="ECO:0000259" key="2">
    <source>
        <dbReference type="Pfam" id="PF18994"/>
    </source>
</evidence>
<gene>
    <name evidence="3" type="ORF">NCTC7582_04190</name>
</gene>
<feature type="domain" description="Tail spike" evidence="1">
    <location>
        <begin position="92"/>
        <end position="287"/>
    </location>
</feature>
<evidence type="ECO:0000259" key="1">
    <source>
        <dbReference type="Pfam" id="PF06605"/>
    </source>
</evidence>
<dbReference type="Pfam" id="PF06605">
    <property type="entry name" value="Prophage_tail"/>
    <property type="match status" value="1"/>
</dbReference>
<reference evidence="3 4" key="1">
    <citation type="submission" date="2018-06" db="EMBL/GenBank/DDBJ databases">
        <authorList>
            <consortium name="Pathogen Informatics"/>
            <person name="Doyle S."/>
        </authorList>
    </citation>
    <scope>NUCLEOTIDE SEQUENCE [LARGE SCALE GENOMIC DNA]</scope>
    <source>
        <strain evidence="3 4">NCTC7582</strain>
    </source>
</reference>
<dbReference type="Gene3D" id="6.20.110.10">
    <property type="match status" value="1"/>
</dbReference>
<protein>
    <submittedName>
        <fullName evidence="3">Phage-like protein</fullName>
    </submittedName>
</protein>
<sequence>MLSITNYEGTLTEALVCRGKPIVRKNIDGVFELTLDASERDNPHSFQLIAEESIIDAGGFQFRIKQLQRKSRGNVKSVLAQHIFFDNIWRRQEGTNGGHKTLNEFATFALRNTNWTFTSDFDEDGYIEAFGNDNIVKLVNQICEAFECEYEVTSNSNIHFSKMLGPDNDFVYQYGDNIIELSKSVNTDNLRTRISAKGKDNLVIRYTSPQAAKWGIRDADDISDERFSDSENLMDKARKSLKDQPEISIELDSIELLDKQLGERIWLIYEPWDYEMQTRILEVSQVIDEETDEFKTVAVVIGNALPQTLSDELTETQEILNESIKEYRSAITQTDSNIRLEVERIDKSIAAIDIKADNINLSVNNRITSEVAQLNIRADSITAEVSRVERKADSTQTQVSSLSIEVGQITTRVSNVDSRLGTAESSITQQAYQITQKVSNTDYNGNTIASLINQTSTTITIQASKINLVGAVRVLSDISGNLGTIYAGRIEGATIDISTDATVGNNLYLGRSGGSKSLVFNNSNRINSSGYGLELNAQEINLNSADITIGTGSGITDFNGTVDFSYATVRGVARANSSGIGISYSNKRLYVQVNGTTQGYVDLT</sequence>
<dbReference type="Gene3D" id="3.55.50.40">
    <property type="match status" value="1"/>
</dbReference>
<proteinExistence type="predicted"/>
<dbReference type="RefSeq" id="WP_112118283.1">
    <property type="nucleotide sequence ID" value="NZ_UAQE01000004.1"/>
</dbReference>